<comment type="caution">
    <text evidence="1">The sequence shown here is derived from an EMBL/GenBank/DDBJ whole genome shotgun (WGS) entry which is preliminary data.</text>
</comment>
<evidence type="ECO:0000313" key="2">
    <source>
        <dbReference type="Proteomes" id="UP001159042"/>
    </source>
</evidence>
<keyword evidence="2" id="KW-1185">Reference proteome</keyword>
<protein>
    <submittedName>
        <fullName evidence="1">Uncharacterized protein</fullName>
    </submittedName>
</protein>
<gene>
    <name evidence="1" type="ORF">NQ315_012791</name>
</gene>
<dbReference type="AlphaFoldDB" id="A0AAV8VBM5"/>
<dbReference type="EMBL" id="JANEYG010000181">
    <property type="protein sequence ID" value="KAJ8911538.1"/>
    <property type="molecule type" value="Genomic_DNA"/>
</dbReference>
<evidence type="ECO:0000313" key="1">
    <source>
        <dbReference type="EMBL" id="KAJ8911538.1"/>
    </source>
</evidence>
<name>A0AAV8VBM5_9CUCU</name>
<accession>A0AAV8VBM5</accession>
<proteinExistence type="predicted"/>
<reference evidence="1 2" key="1">
    <citation type="journal article" date="2023" name="Insect Mol. Biol.">
        <title>Genome sequencing provides insights into the evolution of gene families encoding plant cell wall-degrading enzymes in longhorned beetles.</title>
        <authorList>
            <person name="Shin N.R."/>
            <person name="Okamura Y."/>
            <person name="Kirsch R."/>
            <person name="Pauchet Y."/>
        </authorList>
    </citation>
    <scope>NUCLEOTIDE SEQUENCE [LARGE SCALE GENOMIC DNA]</scope>
    <source>
        <strain evidence="1">EAD_L_NR</strain>
    </source>
</reference>
<sequence>MAVIVATAVLHNLAIQENEEIPEDWYENEEDNQNEVIINHGDEQHAGQAVRQLLINEYFNNLKSQHFNHFTTYEKTSEIYGHILTVQEKSNNFHNLNYSLALQIKALGVLQNIRKNPVQLQLGHHYHPVNSGLLFQVEEWQIVLPYTKVFNLAAIIRKVIEGFHPFFPNNRPARLRDLPISLFCS</sequence>
<dbReference type="Proteomes" id="UP001159042">
    <property type="component" value="Unassembled WGS sequence"/>
</dbReference>
<organism evidence="1 2">
    <name type="scientific">Exocentrus adspersus</name>
    <dbReference type="NCBI Taxonomy" id="1586481"/>
    <lineage>
        <taxon>Eukaryota</taxon>
        <taxon>Metazoa</taxon>
        <taxon>Ecdysozoa</taxon>
        <taxon>Arthropoda</taxon>
        <taxon>Hexapoda</taxon>
        <taxon>Insecta</taxon>
        <taxon>Pterygota</taxon>
        <taxon>Neoptera</taxon>
        <taxon>Endopterygota</taxon>
        <taxon>Coleoptera</taxon>
        <taxon>Polyphaga</taxon>
        <taxon>Cucujiformia</taxon>
        <taxon>Chrysomeloidea</taxon>
        <taxon>Cerambycidae</taxon>
        <taxon>Lamiinae</taxon>
        <taxon>Acanthocinini</taxon>
        <taxon>Exocentrus</taxon>
    </lineage>
</organism>